<protein>
    <submittedName>
        <fullName evidence="9">Serine/threonine protein kinase</fullName>
    </submittedName>
</protein>
<sequence>MSNLVGELIAGKYDLLTQLGEGGSSVVYLAKKLGTQERYAIKTLSTDEKNAIKLLERETQTLKRLNHPNIVKFIEEGYEERHKLVYLVLEHLDGQDIKTYFDSNIDLSTKLNIFLQIIEGISYAHSKNIIHRDIKPDNIQIVDTGEHPDAKILDFGIAIITTTILTNTIRSYHTPLFSAPEQITLDGVSRNSDIYSLGMTFLYLLSTQEARINFQDEQNKSILYQSAQESLNNISNSEKLITILTSATDIDREKRPKIDKLRKVLCDFQEELADSIPVVFNITRKVEQEINDQYNYQNDLLKIKNHLKSLIEENNNSIYIKKSPDKYQKREDSITVEIGLETSQKFYRGFINLHNHNSTQITIIYEVSQPPHIQEKIFENGLSVKVNPIIEIGSGLKRKTDLSELIKQILQKEQQIENEIKNNKILKATFEQWQSVIDIEKQIISDRKETFQYKEKFHDQQRQMLIVTLTQPISIEDFEKITSPPLPVTISVKKVSASNRQKEIQWSIGDITDGNKSPNGESIDKLHISIGDFCDPEIIESILDKGKIETNFKAQESEIEKRRKALREIRYGDSENQNLSKVIADPYNVKLIEPILIHRFFNEQLDESQKKAVSKALATEDIFLIQGPPGTGKTSVITEIILQILSRYPNDKILISSQSNVAVDNVLTRLARVEDKEIKCIRIGREEKIEEEARQFEIDKAIITWQNSITSKSLAYWQEYQQKNEELLSGNQKIAQLEDVKNKNQELQVLASRLTQTIARFNSELTIYKDNIASADFSDIAVELIYEKLELEQKILKVVEQYTTKFGIEYPEQKLLSTWIDEEDKVLKSILGDNQENYQKFIGLEKLSQEWNEKLKRKQQSLMPLFIDEIDVVGATCLGVARFQDRNFDWVIIDEAGRSTAPETFVPMSRGKKIILVGDHRQLPPMIDKELQERALSEQEIQKIILERSLFEYLYEQLPKTNKITLNNQYRMHPHIGDLVSELFYDGQVASKLVSIQEKAHNITIFDKSIYWISTSDVEEEISKERENGKSRSNPYEAKIIKEVLLKIQKDCESNNLYKKVGVISAYRSQISILESAIAPNNKELWKNLHIIIHTVDAFQGGECEIIVYDLVRSNRQKKLGFTSDDRRLNVALSRAKQLLIIVGNDNMAYQGKTPNNLANPFKPLIEYIDSNNNSCSRLTSSAFSKEV</sequence>
<evidence type="ECO:0000256" key="4">
    <source>
        <dbReference type="ARBA" id="ARBA00022806"/>
    </source>
</evidence>
<dbReference type="AlphaFoldDB" id="B1WR19"/>
<feature type="domain" description="Protein kinase" evidence="8">
    <location>
        <begin position="13"/>
        <end position="272"/>
    </location>
</feature>
<reference evidence="9 10" key="1">
    <citation type="journal article" date="2008" name="Proc. Natl. Acad. Sci. U.S.A.">
        <title>The genome of Cyanothece 51142, a unicellular diazotrophic cyanobacterium important in the marine nitrogen cycle.</title>
        <authorList>
            <person name="Welsh E.A."/>
            <person name="Liberton M."/>
            <person name="Stoeckel J."/>
            <person name="Loh T."/>
            <person name="Elvitigala T."/>
            <person name="Wang C."/>
            <person name="Wollam A."/>
            <person name="Fulton R.S."/>
            <person name="Clifton S.W."/>
            <person name="Jacobs J.M."/>
            <person name="Aurora R."/>
            <person name="Ghosh B.K."/>
            <person name="Sherman L.A."/>
            <person name="Smith R.D."/>
            <person name="Wilson R.K."/>
            <person name="Pakrasi H.B."/>
        </authorList>
    </citation>
    <scope>NUCLEOTIDE SEQUENCE [LARGE SCALE GENOMIC DNA]</scope>
    <source>
        <strain evidence="10">ATCC 51142 / BH68</strain>
    </source>
</reference>
<dbReference type="OrthoDB" id="9757917at2"/>
<dbReference type="HOGENOM" id="CLU_291470_0_0_3"/>
<dbReference type="InterPro" id="IPR027417">
    <property type="entry name" value="P-loop_NTPase"/>
</dbReference>
<dbReference type="GO" id="GO:0043139">
    <property type="term" value="F:5'-3' DNA helicase activity"/>
    <property type="evidence" value="ECO:0007669"/>
    <property type="project" value="TreeGrafter"/>
</dbReference>
<dbReference type="InterPro" id="IPR041679">
    <property type="entry name" value="DNA2/NAM7-like_C"/>
</dbReference>
<keyword evidence="10" id="KW-1185">Reference proteome</keyword>
<dbReference type="GO" id="GO:0004674">
    <property type="term" value="F:protein serine/threonine kinase activity"/>
    <property type="evidence" value="ECO:0007669"/>
    <property type="project" value="UniProtKB-KW"/>
</dbReference>
<comment type="similarity">
    <text evidence="1">Belongs to the DNA2/NAM7 helicase family.</text>
</comment>
<name>B1WR19_CROS5</name>
<dbReference type="GO" id="GO:0016787">
    <property type="term" value="F:hydrolase activity"/>
    <property type="evidence" value="ECO:0007669"/>
    <property type="project" value="UniProtKB-KW"/>
</dbReference>
<dbReference type="EMBL" id="CP000806">
    <property type="protein sequence ID" value="ACB50077.1"/>
    <property type="molecule type" value="Genomic_DNA"/>
</dbReference>
<dbReference type="Proteomes" id="UP000001203">
    <property type="component" value="Chromosome circular"/>
</dbReference>
<dbReference type="Gene3D" id="3.40.50.300">
    <property type="entry name" value="P-loop containing nucleotide triphosphate hydrolases"/>
    <property type="match status" value="3"/>
</dbReference>
<organism evidence="9 10">
    <name type="scientific">Crocosphaera subtropica (strain ATCC 51142 / BH68)</name>
    <name type="common">Cyanothece sp. (strain ATCC 51142)</name>
    <dbReference type="NCBI Taxonomy" id="43989"/>
    <lineage>
        <taxon>Bacteria</taxon>
        <taxon>Bacillati</taxon>
        <taxon>Cyanobacteriota</taxon>
        <taxon>Cyanophyceae</taxon>
        <taxon>Oscillatoriophycideae</taxon>
        <taxon>Chroococcales</taxon>
        <taxon>Aphanothecaceae</taxon>
        <taxon>Crocosphaera</taxon>
        <taxon>Crocosphaera subtropica</taxon>
    </lineage>
</organism>
<dbReference type="SUPFAM" id="SSF52540">
    <property type="entry name" value="P-loop containing nucleoside triphosphate hydrolases"/>
    <property type="match status" value="1"/>
</dbReference>
<dbReference type="CDD" id="cd14014">
    <property type="entry name" value="STKc_PknB_like"/>
    <property type="match status" value="1"/>
</dbReference>
<dbReference type="PANTHER" id="PTHR43788">
    <property type="entry name" value="DNA2/NAM7 HELICASE FAMILY MEMBER"/>
    <property type="match status" value="1"/>
</dbReference>
<dbReference type="InterPro" id="IPR000719">
    <property type="entry name" value="Prot_kinase_dom"/>
</dbReference>
<dbReference type="InterPro" id="IPR011009">
    <property type="entry name" value="Kinase-like_dom_sf"/>
</dbReference>
<keyword evidence="9" id="KW-0418">Kinase</keyword>
<dbReference type="Pfam" id="PF13086">
    <property type="entry name" value="AAA_11"/>
    <property type="match status" value="1"/>
</dbReference>
<dbReference type="GO" id="GO:0005524">
    <property type="term" value="F:ATP binding"/>
    <property type="evidence" value="ECO:0007669"/>
    <property type="project" value="UniProtKB-UniRule"/>
</dbReference>
<keyword evidence="3" id="KW-0378">Hydrolase</keyword>
<dbReference type="InterPro" id="IPR047187">
    <property type="entry name" value="SF1_C_Upf1"/>
</dbReference>
<evidence type="ECO:0000256" key="3">
    <source>
        <dbReference type="ARBA" id="ARBA00022801"/>
    </source>
</evidence>
<dbReference type="PANTHER" id="PTHR43788:SF8">
    <property type="entry name" value="DNA-BINDING PROTEIN SMUBP-2"/>
    <property type="match status" value="1"/>
</dbReference>
<gene>
    <name evidence="9" type="ordered locus">cce_0726</name>
</gene>
<feature type="coiled-coil region" evidence="7">
    <location>
        <begin position="720"/>
        <end position="764"/>
    </location>
</feature>
<evidence type="ECO:0000259" key="8">
    <source>
        <dbReference type="PROSITE" id="PS50011"/>
    </source>
</evidence>
<keyword evidence="4" id="KW-0347">Helicase</keyword>
<dbReference type="KEGG" id="cyt:cce_0726"/>
<dbReference type="eggNOG" id="COG1112">
    <property type="taxonomic scope" value="Bacteria"/>
</dbReference>
<dbReference type="InterPro" id="IPR050534">
    <property type="entry name" value="Coronavir_polyprotein_1ab"/>
</dbReference>
<dbReference type="RefSeq" id="WP_009545966.1">
    <property type="nucleotide sequence ID" value="NC_010546.1"/>
</dbReference>
<dbReference type="Pfam" id="PF00069">
    <property type="entry name" value="Pkinase"/>
    <property type="match status" value="1"/>
</dbReference>
<dbReference type="Gene3D" id="1.10.510.10">
    <property type="entry name" value="Transferase(Phosphotransferase) domain 1"/>
    <property type="match status" value="1"/>
</dbReference>
<dbReference type="STRING" id="43989.cce_0726"/>
<evidence type="ECO:0000256" key="5">
    <source>
        <dbReference type="ARBA" id="ARBA00022840"/>
    </source>
</evidence>
<dbReference type="PROSITE" id="PS00107">
    <property type="entry name" value="PROTEIN_KINASE_ATP"/>
    <property type="match status" value="1"/>
</dbReference>
<accession>B1WR19</accession>
<dbReference type="Pfam" id="PF13087">
    <property type="entry name" value="AAA_12"/>
    <property type="match status" value="1"/>
</dbReference>
<feature type="coiled-coil region" evidence="7">
    <location>
        <begin position="399"/>
        <end position="429"/>
    </location>
</feature>
<proteinExistence type="inferred from homology"/>
<evidence type="ECO:0000313" key="9">
    <source>
        <dbReference type="EMBL" id="ACB50077.1"/>
    </source>
</evidence>
<feature type="binding site" evidence="6">
    <location>
        <position position="42"/>
    </location>
    <ligand>
        <name>ATP</name>
        <dbReference type="ChEBI" id="CHEBI:30616"/>
    </ligand>
</feature>
<dbReference type="InterPro" id="IPR017441">
    <property type="entry name" value="Protein_kinase_ATP_BS"/>
</dbReference>
<dbReference type="PROSITE" id="PS50011">
    <property type="entry name" value="PROTEIN_KINASE_DOM"/>
    <property type="match status" value="1"/>
</dbReference>
<dbReference type="SMART" id="SM00220">
    <property type="entry name" value="S_TKc"/>
    <property type="match status" value="1"/>
</dbReference>
<keyword evidence="2 6" id="KW-0547">Nucleotide-binding</keyword>
<keyword evidence="7" id="KW-0175">Coiled coil</keyword>
<evidence type="ECO:0000256" key="6">
    <source>
        <dbReference type="PROSITE-ProRule" id="PRU10141"/>
    </source>
</evidence>
<dbReference type="eggNOG" id="COG0210">
    <property type="taxonomic scope" value="Bacteria"/>
</dbReference>
<dbReference type="eggNOG" id="COG0515">
    <property type="taxonomic scope" value="Bacteria"/>
</dbReference>
<evidence type="ECO:0000313" key="10">
    <source>
        <dbReference type="Proteomes" id="UP000001203"/>
    </source>
</evidence>
<keyword evidence="9" id="KW-0808">Transferase</keyword>
<evidence type="ECO:0000256" key="1">
    <source>
        <dbReference type="ARBA" id="ARBA00007913"/>
    </source>
</evidence>
<dbReference type="InterPro" id="IPR041677">
    <property type="entry name" value="DNA2/NAM7_AAA_11"/>
</dbReference>
<dbReference type="FunFam" id="3.40.50.300:FF:000326">
    <property type="entry name" value="P-loop containing nucleoside triphosphate hydrolase"/>
    <property type="match status" value="1"/>
</dbReference>
<evidence type="ECO:0000256" key="2">
    <source>
        <dbReference type="ARBA" id="ARBA00022741"/>
    </source>
</evidence>
<dbReference type="SUPFAM" id="SSF56112">
    <property type="entry name" value="Protein kinase-like (PK-like)"/>
    <property type="match status" value="1"/>
</dbReference>
<dbReference type="GO" id="GO:0005694">
    <property type="term" value="C:chromosome"/>
    <property type="evidence" value="ECO:0007669"/>
    <property type="project" value="UniProtKB-ARBA"/>
</dbReference>
<dbReference type="CDD" id="cd18808">
    <property type="entry name" value="SF1_C_Upf1"/>
    <property type="match status" value="1"/>
</dbReference>
<keyword evidence="5 6" id="KW-0067">ATP-binding</keyword>
<evidence type="ECO:0000256" key="7">
    <source>
        <dbReference type="SAM" id="Coils"/>
    </source>
</evidence>
<keyword evidence="9" id="KW-0723">Serine/threonine-protein kinase</keyword>